<dbReference type="RefSeq" id="WP_348605176.1">
    <property type="nucleotide sequence ID" value="NZ_CP157276.1"/>
</dbReference>
<gene>
    <name evidence="2" type="ORF">ABEU19_004718</name>
</gene>
<evidence type="ECO:0000313" key="2">
    <source>
        <dbReference type="EMBL" id="MFM1731166.1"/>
    </source>
</evidence>
<dbReference type="Proteomes" id="UP001629744">
    <property type="component" value="Unassembled WGS sequence"/>
</dbReference>
<feature type="region of interest" description="Disordered" evidence="1">
    <location>
        <begin position="1"/>
        <end position="21"/>
    </location>
</feature>
<protein>
    <submittedName>
        <fullName evidence="2">Uncharacterized protein</fullName>
    </submittedName>
</protein>
<evidence type="ECO:0000256" key="1">
    <source>
        <dbReference type="SAM" id="MobiDB-lite"/>
    </source>
</evidence>
<evidence type="ECO:0000313" key="3">
    <source>
        <dbReference type="Proteomes" id="UP001629744"/>
    </source>
</evidence>
<proteinExistence type="predicted"/>
<name>A0ABW9G009_9NOCA</name>
<accession>A0ABW9G009</accession>
<dbReference type="EMBL" id="JBDLNU010000007">
    <property type="protein sequence ID" value="MFM1731166.1"/>
    <property type="molecule type" value="Genomic_DNA"/>
</dbReference>
<comment type="caution">
    <text evidence="2">The sequence shown here is derived from an EMBL/GenBank/DDBJ whole genome shotgun (WGS) entry which is preliminary data.</text>
</comment>
<sequence length="77" mass="8409">MDRTVTVPKLAWGGDSSGDGDSARQRLVEAAARCLISIWIRARSPRPRRGLAIGECMSIHSAAELWIVAASEAFLHY</sequence>
<organism evidence="2 3">
    <name type="scientific">Prescottella soli</name>
    <dbReference type="NCBI Taxonomy" id="1543852"/>
    <lineage>
        <taxon>Bacteria</taxon>
        <taxon>Bacillati</taxon>
        <taxon>Actinomycetota</taxon>
        <taxon>Actinomycetes</taxon>
        <taxon>Mycobacteriales</taxon>
        <taxon>Nocardiaceae</taxon>
        <taxon>Prescottella</taxon>
    </lineage>
</organism>
<reference evidence="2 3" key="1">
    <citation type="submission" date="2023-11" db="EMBL/GenBank/DDBJ databases">
        <authorList>
            <person name="Val-Calvo J."/>
            <person name="Scortti M."/>
            <person name="Vazquez-Boland J."/>
        </authorList>
    </citation>
    <scope>NUCLEOTIDE SEQUENCE [LARGE SCALE GENOMIC DNA]</scope>
    <source>
        <strain evidence="2 3">DSM 46662</strain>
    </source>
</reference>
<keyword evidence="3" id="KW-1185">Reference proteome</keyword>